<dbReference type="EMBL" id="SADD01000015">
    <property type="protein sequence ID" value="RVU41585.1"/>
    <property type="molecule type" value="Genomic_DNA"/>
</dbReference>
<accession>A0ABY0CPM4</accession>
<evidence type="ECO:0000259" key="3">
    <source>
        <dbReference type="Pfam" id="PF14257"/>
    </source>
</evidence>
<feature type="region of interest" description="Disordered" evidence="2">
    <location>
        <begin position="83"/>
        <end position="136"/>
    </location>
</feature>
<evidence type="ECO:0000313" key="5">
    <source>
        <dbReference type="Proteomes" id="UP000282926"/>
    </source>
</evidence>
<proteinExistence type="predicted"/>
<dbReference type="InterPro" id="IPR025645">
    <property type="entry name" value="DUF4349"/>
</dbReference>
<protein>
    <submittedName>
        <fullName evidence="4">DUF4349 domain-containing protein</fullName>
    </submittedName>
</protein>
<feature type="compositionally biased region" description="Low complexity" evidence="2">
    <location>
        <begin position="115"/>
        <end position="131"/>
    </location>
</feature>
<dbReference type="Proteomes" id="UP000282926">
    <property type="component" value="Unassembled WGS sequence"/>
</dbReference>
<keyword evidence="1" id="KW-0175">Coiled coil</keyword>
<feature type="compositionally biased region" description="Low complexity" evidence="2">
    <location>
        <begin position="90"/>
        <end position="108"/>
    </location>
</feature>
<evidence type="ECO:0000313" key="4">
    <source>
        <dbReference type="EMBL" id="RVU41585.1"/>
    </source>
</evidence>
<keyword evidence="5" id="KW-1185">Reference proteome</keyword>
<reference evidence="4 5" key="1">
    <citation type="submission" date="2019-01" db="EMBL/GenBank/DDBJ databases">
        <title>Lujinxingia litoralis gen. nov., sp. nov. and Lujinxingia sediminis gen. nov., sp. nov., new members in the order Bradymonadales, isolated from coastal sediment.</title>
        <authorList>
            <person name="Li C.-M."/>
        </authorList>
    </citation>
    <scope>NUCLEOTIDE SEQUENCE [LARGE SCALE GENOMIC DNA]</scope>
    <source>
        <strain evidence="4 5">SEH01</strain>
    </source>
</reference>
<evidence type="ECO:0000256" key="2">
    <source>
        <dbReference type="SAM" id="MobiDB-lite"/>
    </source>
</evidence>
<sequence>MLGQQPVRPDRQLRALARRVLPPLRREAGVRTMKTFVRQSLLVLAAALLAAAHIGCASTARAVPDYSGYESAESVAYDSAAPSIASENTSRSAPRAPQARPQARGAASPAPPPLAAGAAQTSGGASTSPSAEEQARPTRLLVYTASLHMAIFEVNPTQEAALNIVEDLGGYASRRTTNQLTLRVPAEYFRQALDALSKLGDVTHTQWQAHDVSESFRDLNIRLQNALEVHARMSAILERAQSVEDTLKVEAQLARLTQEIEQLRSQIENLSQQIAFSTIDVHFQQRHHTQLPADDYLLPFPWLNELGLESLLRAPEATR</sequence>
<gene>
    <name evidence="4" type="ORF">EA187_18175</name>
</gene>
<feature type="coiled-coil region" evidence="1">
    <location>
        <begin position="246"/>
        <end position="280"/>
    </location>
</feature>
<name>A0ABY0CPM4_9DELT</name>
<dbReference type="Pfam" id="PF14257">
    <property type="entry name" value="DUF4349"/>
    <property type="match status" value="1"/>
</dbReference>
<evidence type="ECO:0000256" key="1">
    <source>
        <dbReference type="SAM" id="Coils"/>
    </source>
</evidence>
<organism evidence="4 5">
    <name type="scientific">Lujinxingia sediminis</name>
    <dbReference type="NCBI Taxonomy" id="2480984"/>
    <lineage>
        <taxon>Bacteria</taxon>
        <taxon>Deltaproteobacteria</taxon>
        <taxon>Bradymonadales</taxon>
        <taxon>Lujinxingiaceae</taxon>
        <taxon>Lujinxingia</taxon>
    </lineage>
</organism>
<comment type="caution">
    <text evidence="4">The sequence shown here is derived from an EMBL/GenBank/DDBJ whole genome shotgun (WGS) entry which is preliminary data.</text>
</comment>
<feature type="domain" description="DUF4349" evidence="3">
    <location>
        <begin position="139"/>
        <end position="290"/>
    </location>
</feature>